<evidence type="ECO:0000259" key="8">
    <source>
        <dbReference type="Pfam" id="PF03918"/>
    </source>
</evidence>
<dbReference type="GO" id="GO:0005886">
    <property type="term" value="C:plasma membrane"/>
    <property type="evidence" value="ECO:0007669"/>
    <property type="project" value="TreeGrafter"/>
</dbReference>
<sequence>MLSLVLTLCVAAVLTPTTAYGQGEYYAFETAQQEALYNRLTKELRCPKCQNQTIADSDAPLAADMRKKVHEMVLAGDTYEGVISFMKVRYGDFVHYKPPVKASTLILWIAPAVAVVLGALFILVQVRTQRKGDVELTAEEEAQLAKVLGEHTQKGQK</sequence>
<dbReference type="Gene3D" id="1.10.8.640">
    <property type="entry name" value="Cytochrome C biogenesis protein"/>
    <property type="match status" value="1"/>
</dbReference>
<accession>A0A432X888</accession>
<dbReference type="Proteomes" id="UP000286976">
    <property type="component" value="Unassembled WGS sequence"/>
</dbReference>
<keyword evidence="6 7" id="KW-0408">Iron</keyword>
<evidence type="ECO:0000313" key="10">
    <source>
        <dbReference type="Proteomes" id="UP000286976"/>
    </source>
</evidence>
<evidence type="ECO:0000256" key="7">
    <source>
        <dbReference type="RuleBase" id="RU364112"/>
    </source>
</evidence>
<feature type="transmembrane region" description="Helical" evidence="7">
    <location>
        <begin position="105"/>
        <end position="124"/>
    </location>
</feature>
<dbReference type="GO" id="GO:0046872">
    <property type="term" value="F:metal ion binding"/>
    <property type="evidence" value="ECO:0007669"/>
    <property type="project" value="UniProtKB-KW"/>
</dbReference>
<dbReference type="InterPro" id="IPR038297">
    <property type="entry name" value="CcmH/CycL/NrfF/Ccl2_sf"/>
</dbReference>
<protein>
    <recommendedName>
        <fullName evidence="7">Cytochrome c-type biogenesis protein</fullName>
    </recommendedName>
</protein>
<dbReference type="FunFam" id="1.10.8.640:FF:000001">
    <property type="entry name" value="Cytochrome c-type biogenesis protein"/>
    <property type="match status" value="1"/>
</dbReference>
<evidence type="ECO:0000313" key="9">
    <source>
        <dbReference type="EMBL" id="RUO43104.1"/>
    </source>
</evidence>
<evidence type="ECO:0000256" key="2">
    <source>
        <dbReference type="ARBA" id="ARBA00022617"/>
    </source>
</evidence>
<dbReference type="Pfam" id="PF03918">
    <property type="entry name" value="CcmH"/>
    <property type="match status" value="1"/>
</dbReference>
<keyword evidence="3 7" id="KW-0479">Metal-binding</keyword>
<gene>
    <name evidence="9" type="ORF">CWE15_06590</name>
</gene>
<feature type="signal peptide" evidence="7">
    <location>
        <begin position="1"/>
        <end position="21"/>
    </location>
</feature>
<reference evidence="9 10" key="1">
    <citation type="journal article" date="2011" name="Front. Microbiol.">
        <title>Genomic signatures of strain selection and enhancement in Bacillus atrophaeus var. globigii, a historical biowarfare simulant.</title>
        <authorList>
            <person name="Gibbons H.S."/>
            <person name="Broomall S.M."/>
            <person name="McNew L.A."/>
            <person name="Daligault H."/>
            <person name="Chapman C."/>
            <person name="Bruce D."/>
            <person name="Karavis M."/>
            <person name="Krepps M."/>
            <person name="McGregor P.A."/>
            <person name="Hong C."/>
            <person name="Park K.H."/>
            <person name="Akmal A."/>
            <person name="Feldman A."/>
            <person name="Lin J.S."/>
            <person name="Chang W.E."/>
            <person name="Higgs B.W."/>
            <person name="Demirev P."/>
            <person name="Lindquist J."/>
            <person name="Liem A."/>
            <person name="Fochler E."/>
            <person name="Read T.D."/>
            <person name="Tapia R."/>
            <person name="Johnson S."/>
            <person name="Bishop-Lilly K.A."/>
            <person name="Detter C."/>
            <person name="Han C."/>
            <person name="Sozhamannan S."/>
            <person name="Rosenzweig C.N."/>
            <person name="Skowronski E.W."/>
        </authorList>
    </citation>
    <scope>NUCLEOTIDE SEQUENCE [LARGE SCALE GENOMIC DNA]</scope>
    <source>
        <strain evidence="9 10">AIT1</strain>
    </source>
</reference>
<proteinExistence type="inferred from homology"/>
<keyword evidence="2 7" id="KW-0349">Heme</keyword>
<feature type="chain" id="PRO_5018820735" description="Cytochrome c-type biogenesis protein" evidence="7">
    <location>
        <begin position="22"/>
        <end position="157"/>
    </location>
</feature>
<keyword evidence="7" id="KW-1133">Transmembrane helix</keyword>
<keyword evidence="10" id="KW-1185">Reference proteome</keyword>
<comment type="function">
    <text evidence="7">Possible subunit of a heme lyase.</text>
</comment>
<name>A0A432X888_9GAMM</name>
<evidence type="ECO:0000256" key="5">
    <source>
        <dbReference type="ARBA" id="ARBA00022748"/>
    </source>
</evidence>
<organism evidence="9 10">
    <name type="scientific">Aliidiomarina taiwanensis</name>
    <dbReference type="NCBI Taxonomy" id="946228"/>
    <lineage>
        <taxon>Bacteria</taxon>
        <taxon>Pseudomonadati</taxon>
        <taxon>Pseudomonadota</taxon>
        <taxon>Gammaproteobacteria</taxon>
        <taxon>Alteromonadales</taxon>
        <taxon>Idiomarinaceae</taxon>
        <taxon>Aliidiomarina</taxon>
    </lineage>
</organism>
<comment type="similarity">
    <text evidence="1 7">Belongs to the CcmH/CycL/Ccl2/NrfF family.</text>
</comment>
<dbReference type="GO" id="GO:0017004">
    <property type="term" value="P:cytochrome complex assembly"/>
    <property type="evidence" value="ECO:0007669"/>
    <property type="project" value="UniProtKB-KW"/>
</dbReference>
<dbReference type="InterPro" id="IPR051263">
    <property type="entry name" value="C-type_cytochrome_biogenesis"/>
</dbReference>
<dbReference type="AlphaFoldDB" id="A0A432X888"/>
<dbReference type="InterPro" id="IPR005616">
    <property type="entry name" value="CcmH/CycL/Ccl2/NrfF_N"/>
</dbReference>
<feature type="domain" description="CcmH/CycL/Ccl2/NrfF N-terminal" evidence="8">
    <location>
        <begin position="11"/>
        <end position="148"/>
    </location>
</feature>
<evidence type="ECO:0000256" key="1">
    <source>
        <dbReference type="ARBA" id="ARBA00010342"/>
    </source>
</evidence>
<keyword evidence="5" id="KW-0201">Cytochrome c-type biogenesis</keyword>
<comment type="caution">
    <text evidence="9">The sequence shown here is derived from an EMBL/GenBank/DDBJ whole genome shotgun (WGS) entry which is preliminary data.</text>
</comment>
<dbReference type="EMBL" id="PIPQ01000002">
    <property type="protein sequence ID" value="RUO43104.1"/>
    <property type="molecule type" value="Genomic_DNA"/>
</dbReference>
<evidence type="ECO:0000256" key="3">
    <source>
        <dbReference type="ARBA" id="ARBA00022723"/>
    </source>
</evidence>
<dbReference type="OrthoDB" id="9804975at2"/>
<evidence type="ECO:0000256" key="6">
    <source>
        <dbReference type="ARBA" id="ARBA00023004"/>
    </source>
</evidence>
<evidence type="ECO:0000256" key="4">
    <source>
        <dbReference type="ARBA" id="ARBA00022729"/>
    </source>
</evidence>
<dbReference type="PANTHER" id="PTHR47870:SF1">
    <property type="entry name" value="CYTOCHROME C-TYPE BIOGENESIS PROTEIN CCMH"/>
    <property type="match status" value="1"/>
</dbReference>
<keyword evidence="4 7" id="KW-0732">Signal</keyword>
<dbReference type="CDD" id="cd16378">
    <property type="entry name" value="CcmH_N"/>
    <property type="match status" value="1"/>
</dbReference>
<keyword evidence="7" id="KW-0472">Membrane</keyword>
<dbReference type="PANTHER" id="PTHR47870">
    <property type="entry name" value="CYTOCHROME C-TYPE BIOGENESIS PROTEIN CCMH"/>
    <property type="match status" value="1"/>
</dbReference>
<keyword evidence="7" id="KW-0812">Transmembrane</keyword>